<dbReference type="RefSeq" id="WP_265218774.1">
    <property type="nucleotide sequence ID" value="NZ_JAPEUL010000007.1"/>
</dbReference>
<keyword evidence="5 10" id="KW-0813">Transport</keyword>
<comment type="similarity">
    <text evidence="2 10">Belongs to the LolA family.</text>
</comment>
<evidence type="ECO:0000256" key="7">
    <source>
        <dbReference type="ARBA" id="ARBA00022764"/>
    </source>
</evidence>
<dbReference type="Proteomes" id="UP001431181">
    <property type="component" value="Unassembled WGS sequence"/>
</dbReference>
<protein>
    <recommendedName>
        <fullName evidence="4 10">Outer-membrane lipoprotein carrier protein</fullName>
    </recommendedName>
</protein>
<evidence type="ECO:0000256" key="10">
    <source>
        <dbReference type="HAMAP-Rule" id="MF_00240"/>
    </source>
</evidence>
<dbReference type="PANTHER" id="PTHR35869">
    <property type="entry name" value="OUTER-MEMBRANE LIPOPROTEIN CARRIER PROTEIN"/>
    <property type="match status" value="1"/>
</dbReference>
<dbReference type="InterPro" id="IPR018323">
    <property type="entry name" value="OM_lipoprot_carrier_LolA_Pbac"/>
</dbReference>
<evidence type="ECO:0000256" key="6">
    <source>
        <dbReference type="ARBA" id="ARBA00022729"/>
    </source>
</evidence>
<organism evidence="11 12">
    <name type="scientific">Marinomonas rhodophyticola</name>
    <dbReference type="NCBI Taxonomy" id="2992803"/>
    <lineage>
        <taxon>Bacteria</taxon>
        <taxon>Pseudomonadati</taxon>
        <taxon>Pseudomonadota</taxon>
        <taxon>Gammaproteobacteria</taxon>
        <taxon>Oceanospirillales</taxon>
        <taxon>Oceanospirillaceae</taxon>
        <taxon>Marinomonas</taxon>
    </lineage>
</organism>
<name>A0ABT3KG93_9GAMM</name>
<evidence type="ECO:0000313" key="12">
    <source>
        <dbReference type="Proteomes" id="UP001431181"/>
    </source>
</evidence>
<dbReference type="CDD" id="cd16325">
    <property type="entry name" value="LolA"/>
    <property type="match status" value="1"/>
</dbReference>
<dbReference type="InterPro" id="IPR004564">
    <property type="entry name" value="OM_lipoprot_carrier_LolA-like"/>
</dbReference>
<comment type="subcellular location">
    <subcellularLocation>
        <location evidence="1 10">Periplasm</location>
    </subcellularLocation>
</comment>
<gene>
    <name evidence="10 11" type="primary">lolA</name>
    <name evidence="11" type="ORF">ONZ52_11580</name>
</gene>
<evidence type="ECO:0000313" key="11">
    <source>
        <dbReference type="EMBL" id="MCW4629568.1"/>
    </source>
</evidence>
<evidence type="ECO:0000256" key="4">
    <source>
        <dbReference type="ARBA" id="ARBA00014035"/>
    </source>
</evidence>
<evidence type="ECO:0000256" key="8">
    <source>
        <dbReference type="ARBA" id="ARBA00022927"/>
    </source>
</evidence>
<dbReference type="Pfam" id="PF03548">
    <property type="entry name" value="LolA"/>
    <property type="match status" value="1"/>
</dbReference>
<keyword evidence="6 10" id="KW-0732">Signal</keyword>
<dbReference type="Gene3D" id="2.50.20.10">
    <property type="entry name" value="Lipoprotein localisation LolA/LolB/LppX"/>
    <property type="match status" value="1"/>
</dbReference>
<keyword evidence="8 10" id="KW-0653">Protein transport</keyword>
<dbReference type="PANTHER" id="PTHR35869:SF1">
    <property type="entry name" value="OUTER-MEMBRANE LIPOPROTEIN CARRIER PROTEIN"/>
    <property type="match status" value="1"/>
</dbReference>
<evidence type="ECO:0000256" key="3">
    <source>
        <dbReference type="ARBA" id="ARBA00011245"/>
    </source>
</evidence>
<comment type="caution">
    <text evidence="11">The sequence shown here is derived from an EMBL/GenBank/DDBJ whole genome shotgun (WGS) entry which is preliminary data.</text>
</comment>
<evidence type="ECO:0000256" key="2">
    <source>
        <dbReference type="ARBA" id="ARBA00007615"/>
    </source>
</evidence>
<dbReference type="HAMAP" id="MF_00240">
    <property type="entry name" value="LolA"/>
    <property type="match status" value="1"/>
</dbReference>
<dbReference type="EMBL" id="JAPEUL010000007">
    <property type="protein sequence ID" value="MCW4629568.1"/>
    <property type="molecule type" value="Genomic_DNA"/>
</dbReference>
<accession>A0ABT3KG93</accession>
<evidence type="ECO:0000256" key="9">
    <source>
        <dbReference type="ARBA" id="ARBA00023186"/>
    </source>
</evidence>
<dbReference type="InterPro" id="IPR029046">
    <property type="entry name" value="LolA/LolB/LppX"/>
</dbReference>
<keyword evidence="7 10" id="KW-0574">Periplasm</keyword>
<comment type="function">
    <text evidence="10">Participates in the translocation of lipoproteins from the inner membrane to the outer membrane. Only forms a complex with a lipoprotein if the residue after the N-terminal Cys is not an aspartate (The Asp acts as a targeting signal to indicate that the lipoprotein should stay in the inner membrane).</text>
</comment>
<dbReference type="SUPFAM" id="SSF89392">
    <property type="entry name" value="Prokaryotic lipoproteins and lipoprotein localization factors"/>
    <property type="match status" value="1"/>
</dbReference>
<keyword evidence="11" id="KW-0449">Lipoprotein</keyword>
<feature type="signal peptide" evidence="10">
    <location>
        <begin position="1"/>
        <end position="24"/>
    </location>
</feature>
<keyword evidence="12" id="KW-1185">Reference proteome</keyword>
<reference evidence="11" key="1">
    <citation type="submission" date="2022-11" db="EMBL/GenBank/DDBJ databases">
        <title>Marinomonas sp. nov., isolated from marine algae.</title>
        <authorList>
            <person name="Choi D.G."/>
            <person name="Kim J.M."/>
            <person name="Lee J.K."/>
            <person name="Baek J.H."/>
            <person name="Jeon C.O."/>
        </authorList>
    </citation>
    <scope>NUCLEOTIDE SEQUENCE</scope>
    <source>
        <strain evidence="11">KJ51-3</strain>
    </source>
</reference>
<dbReference type="NCBIfam" id="TIGR00547">
    <property type="entry name" value="lolA"/>
    <property type="match status" value="1"/>
</dbReference>
<comment type="subunit">
    <text evidence="3 10">Monomer.</text>
</comment>
<proteinExistence type="inferred from homology"/>
<evidence type="ECO:0000256" key="1">
    <source>
        <dbReference type="ARBA" id="ARBA00004418"/>
    </source>
</evidence>
<evidence type="ECO:0000256" key="5">
    <source>
        <dbReference type="ARBA" id="ARBA00022448"/>
    </source>
</evidence>
<keyword evidence="9 10" id="KW-0143">Chaperone</keyword>
<sequence precursor="true">MLNKIVTVIMFVVIIAAQVASAQAEEVGSIESLLESNRNIEGEFRQVTYDEKGKQLQVSEGVFLLAQPNQFVWDSVTPFAQRIISDGKTVTVWDVDLEQATKKPLSGTVGNSPAALLGQPAADVLPHYNVTALGDEKFRLTPKENQDLFQTLTLSFRNKVISAMSILDSLGQTTVIEFKNVETHEGVAKENFILDLPDNVDVIVEGQ</sequence>
<feature type="chain" id="PRO_5044930956" description="Outer-membrane lipoprotein carrier protein" evidence="10">
    <location>
        <begin position="25"/>
        <end position="207"/>
    </location>
</feature>